<reference evidence="1" key="1">
    <citation type="journal article" date="2022" name="Front. Microbiol.">
        <title>Genome-based taxonomic rearrangement of Oceanobacter-related bacteria including the description of Thalassolituus hydrocarbonoclasticus sp. nov. and Thalassolituus pacificus sp. nov. and emended description of the genus Thalassolituus.</title>
        <authorList>
            <person name="Dong C."/>
            <person name="Wei L."/>
            <person name="Wang J."/>
            <person name="Lai Q."/>
            <person name="Huang Z."/>
            <person name="Shao Z."/>
        </authorList>
    </citation>
    <scope>NUCLEOTIDE SEQUENCE</scope>
    <source>
        <strain evidence="1">59MF3M-4</strain>
    </source>
</reference>
<dbReference type="EMBL" id="JAOANI010000002">
    <property type="protein sequence ID" value="MCT7357527.1"/>
    <property type="molecule type" value="Genomic_DNA"/>
</dbReference>
<comment type="caution">
    <text evidence="1">The sequence shown here is derived from an EMBL/GenBank/DDBJ whole genome shotgun (WGS) entry which is preliminary data.</text>
</comment>
<evidence type="ECO:0000313" key="2">
    <source>
        <dbReference type="Proteomes" id="UP001147830"/>
    </source>
</evidence>
<protein>
    <submittedName>
        <fullName evidence="1">DUF2590 family protein</fullName>
    </submittedName>
</protein>
<proteinExistence type="predicted"/>
<dbReference type="InterPro" id="IPR019697">
    <property type="entry name" value="Phage_HP1_Orf28"/>
</dbReference>
<keyword evidence="2" id="KW-1185">Reference proteome</keyword>
<evidence type="ECO:0000313" key="1">
    <source>
        <dbReference type="EMBL" id="MCT7357527.1"/>
    </source>
</evidence>
<dbReference type="Pfam" id="PF10761">
    <property type="entry name" value="DUF2590"/>
    <property type="match status" value="1"/>
</dbReference>
<dbReference type="AlphaFoldDB" id="A0A9X3ADD3"/>
<organism evidence="1 2">
    <name type="scientific">Thalassolituus pacificus</name>
    <dbReference type="NCBI Taxonomy" id="2975440"/>
    <lineage>
        <taxon>Bacteria</taxon>
        <taxon>Pseudomonadati</taxon>
        <taxon>Pseudomonadota</taxon>
        <taxon>Gammaproteobacteria</taxon>
        <taxon>Oceanospirillales</taxon>
        <taxon>Oceanospirillaceae</taxon>
        <taxon>Thalassolituus</taxon>
    </lineage>
</organism>
<accession>A0A9X3ADD3</accession>
<dbReference type="Proteomes" id="UP001147830">
    <property type="component" value="Unassembled WGS sequence"/>
</dbReference>
<gene>
    <name evidence="1" type="ORF">NYR02_00635</name>
</gene>
<name>A0A9X3ADD3_9GAMM</name>
<dbReference type="RefSeq" id="WP_260974460.1">
    <property type="nucleotide sequence ID" value="NZ_JAOANI010000002.1"/>
</dbReference>
<reference evidence="1" key="2">
    <citation type="submission" date="2022-08" db="EMBL/GenBank/DDBJ databases">
        <authorList>
            <person name="Dong C."/>
        </authorList>
    </citation>
    <scope>NUCLEOTIDE SEQUENCE</scope>
    <source>
        <strain evidence="1">59MF3M-4</strain>
    </source>
</reference>
<sequence length="109" mass="12061">MSTYIDLLIENDDIVTDDAGQPLLITDRDVIAQDINHAIRESGLLSDLIGERNQQRRAMIRKKLRTVVENDSRVTPGTSSVSETLSSTKEIYLVITAETEFGLITIGAN</sequence>